<evidence type="ECO:0000256" key="2">
    <source>
        <dbReference type="ARBA" id="ARBA00006464"/>
    </source>
</evidence>
<dbReference type="PANTHER" id="PTHR30576">
    <property type="entry name" value="COLANIC BIOSYNTHESIS UDP-GLUCOSE LIPID CARRIER TRANSFERASE"/>
    <property type="match status" value="1"/>
</dbReference>
<evidence type="ECO:0000256" key="6">
    <source>
        <dbReference type="ARBA" id="ARBA00022989"/>
    </source>
</evidence>
<keyword evidence="4 9" id="KW-0808">Transferase</keyword>
<evidence type="ECO:0000313" key="10">
    <source>
        <dbReference type="Proteomes" id="UP001595791"/>
    </source>
</evidence>
<dbReference type="RefSeq" id="WP_378164779.1">
    <property type="nucleotide sequence ID" value="NZ_JBHSBU010000001.1"/>
</dbReference>
<accession>A0ABV8MST7</accession>
<dbReference type="Proteomes" id="UP001595791">
    <property type="component" value="Unassembled WGS sequence"/>
</dbReference>
<evidence type="ECO:0000256" key="7">
    <source>
        <dbReference type="ARBA" id="ARBA00023136"/>
    </source>
</evidence>
<keyword evidence="3" id="KW-1003">Cell membrane</keyword>
<evidence type="ECO:0000259" key="8">
    <source>
        <dbReference type="Pfam" id="PF02397"/>
    </source>
</evidence>
<dbReference type="EMBL" id="JBHSBU010000001">
    <property type="protein sequence ID" value="MFC4160208.1"/>
    <property type="molecule type" value="Genomic_DNA"/>
</dbReference>
<comment type="subcellular location">
    <subcellularLocation>
        <location evidence="1">Cell membrane</location>
    </subcellularLocation>
</comment>
<organism evidence="9 10">
    <name type="scientific">Chitinimonas lacunae</name>
    <dbReference type="NCBI Taxonomy" id="1963018"/>
    <lineage>
        <taxon>Bacteria</taxon>
        <taxon>Pseudomonadati</taxon>
        <taxon>Pseudomonadota</taxon>
        <taxon>Betaproteobacteria</taxon>
        <taxon>Neisseriales</taxon>
        <taxon>Chitinibacteraceae</taxon>
        <taxon>Chitinimonas</taxon>
    </lineage>
</organism>
<dbReference type="PANTHER" id="PTHR30576:SF4">
    <property type="entry name" value="UNDECAPRENYL-PHOSPHATE GALACTOSE PHOSPHOTRANSFERASE"/>
    <property type="match status" value="1"/>
</dbReference>
<evidence type="ECO:0000256" key="3">
    <source>
        <dbReference type="ARBA" id="ARBA00022475"/>
    </source>
</evidence>
<evidence type="ECO:0000313" key="9">
    <source>
        <dbReference type="EMBL" id="MFC4160208.1"/>
    </source>
</evidence>
<keyword evidence="6" id="KW-1133">Transmembrane helix</keyword>
<name>A0ABV8MST7_9NEIS</name>
<feature type="domain" description="Bacterial sugar transferase" evidence="8">
    <location>
        <begin position="14"/>
        <end position="204"/>
    </location>
</feature>
<evidence type="ECO:0000256" key="4">
    <source>
        <dbReference type="ARBA" id="ARBA00022679"/>
    </source>
</evidence>
<dbReference type="Pfam" id="PF02397">
    <property type="entry name" value="Bac_transf"/>
    <property type="match status" value="1"/>
</dbReference>
<dbReference type="InterPro" id="IPR003362">
    <property type="entry name" value="Bact_transf"/>
</dbReference>
<evidence type="ECO:0000256" key="5">
    <source>
        <dbReference type="ARBA" id="ARBA00022692"/>
    </source>
</evidence>
<comment type="caution">
    <text evidence="9">The sequence shown here is derived from an EMBL/GenBank/DDBJ whole genome shotgun (WGS) entry which is preliminary data.</text>
</comment>
<proteinExistence type="inferred from homology"/>
<sequence length="210" mass="24018">MARRDSALLGRLAKRLFDLIGATLLLLLLALPMLLLMWRLRAEGGSAIYGHLRVGRDGRPFRCFKFRTMVPDADRRLAELLASDPQARAEWEREFKLKNDPRVTRLGDFLRRSSIDELPQLFNVLRGEMSLVGPRPVIEAELVRYGDKLADYLAVRPGMTGLWQVSGRNDTSYEHRVALDSDYVRNWSFSRDLVILFRTVGVVLGRKGAY</sequence>
<dbReference type="GO" id="GO:0016740">
    <property type="term" value="F:transferase activity"/>
    <property type="evidence" value="ECO:0007669"/>
    <property type="project" value="UniProtKB-KW"/>
</dbReference>
<keyword evidence="5" id="KW-0812">Transmembrane</keyword>
<evidence type="ECO:0000256" key="1">
    <source>
        <dbReference type="ARBA" id="ARBA00004236"/>
    </source>
</evidence>
<gene>
    <name evidence="9" type="ORF">ACFOW7_12695</name>
</gene>
<keyword evidence="10" id="KW-1185">Reference proteome</keyword>
<reference evidence="10" key="1">
    <citation type="journal article" date="2019" name="Int. J. Syst. Evol. Microbiol.">
        <title>The Global Catalogue of Microorganisms (GCM) 10K type strain sequencing project: providing services to taxonomists for standard genome sequencing and annotation.</title>
        <authorList>
            <consortium name="The Broad Institute Genomics Platform"/>
            <consortium name="The Broad Institute Genome Sequencing Center for Infectious Disease"/>
            <person name="Wu L."/>
            <person name="Ma J."/>
        </authorList>
    </citation>
    <scope>NUCLEOTIDE SEQUENCE [LARGE SCALE GENOMIC DNA]</scope>
    <source>
        <strain evidence="10">LMG 29894</strain>
    </source>
</reference>
<comment type="similarity">
    <text evidence="2">Belongs to the bacterial sugar transferase family.</text>
</comment>
<protein>
    <submittedName>
        <fullName evidence="9">Sugar transferase</fullName>
    </submittedName>
</protein>
<keyword evidence="7" id="KW-0472">Membrane</keyword>